<comment type="subunit">
    <text evidence="15">At low DSF concentrations, interacts with RpfF.</text>
</comment>
<evidence type="ECO:0000256" key="6">
    <source>
        <dbReference type="ARBA" id="ARBA00022679"/>
    </source>
</evidence>
<dbReference type="EMBL" id="BJLF01000006">
    <property type="protein sequence ID" value="GEA50773.1"/>
    <property type="molecule type" value="Genomic_DNA"/>
</dbReference>
<feature type="coiled-coil region" evidence="19">
    <location>
        <begin position="615"/>
        <end position="649"/>
    </location>
</feature>
<gene>
    <name evidence="27" type="ORF">VIN01S_15770</name>
</gene>
<keyword evidence="14 20" id="KW-0472">Membrane</keyword>
<dbReference type="PROSITE" id="PS50109">
    <property type="entry name" value="HIS_KIN"/>
    <property type="match status" value="1"/>
</dbReference>
<dbReference type="InterPro" id="IPR036097">
    <property type="entry name" value="HisK_dim/P_sf"/>
</dbReference>
<organism evidence="27 28">
    <name type="scientific">Vibrio inusitatus NBRC 102082</name>
    <dbReference type="NCBI Taxonomy" id="1219070"/>
    <lineage>
        <taxon>Bacteria</taxon>
        <taxon>Pseudomonadati</taxon>
        <taxon>Pseudomonadota</taxon>
        <taxon>Gammaproteobacteria</taxon>
        <taxon>Vibrionales</taxon>
        <taxon>Vibrionaceae</taxon>
        <taxon>Vibrio</taxon>
    </lineage>
</organism>
<dbReference type="RefSeq" id="WP_141345119.1">
    <property type="nucleotide sequence ID" value="NZ_BJLF01000006.1"/>
</dbReference>
<dbReference type="InterPro" id="IPR005467">
    <property type="entry name" value="His_kinase_dom"/>
</dbReference>
<feature type="domain" description="Histidine kinase" evidence="21">
    <location>
        <begin position="666"/>
        <end position="887"/>
    </location>
</feature>
<dbReference type="Pfam" id="PF00512">
    <property type="entry name" value="HisKA"/>
    <property type="match status" value="1"/>
</dbReference>
<evidence type="ECO:0000256" key="7">
    <source>
        <dbReference type="ARBA" id="ARBA00022692"/>
    </source>
</evidence>
<dbReference type="InterPro" id="IPR036890">
    <property type="entry name" value="HATPase_C_sf"/>
</dbReference>
<comment type="catalytic activity">
    <reaction evidence="1">
        <text>ATP + protein L-histidine = ADP + protein N-phospho-L-histidine.</text>
        <dbReference type="EC" id="2.7.13.3"/>
    </reaction>
</comment>
<dbReference type="InterPro" id="IPR042240">
    <property type="entry name" value="CHASE_sf"/>
</dbReference>
<evidence type="ECO:0000256" key="14">
    <source>
        <dbReference type="ARBA" id="ARBA00023136"/>
    </source>
</evidence>
<feature type="transmembrane region" description="Helical" evidence="20">
    <location>
        <begin position="308"/>
        <end position="328"/>
    </location>
</feature>
<dbReference type="PRINTS" id="PR00344">
    <property type="entry name" value="BCTRLSENSOR"/>
</dbReference>
<keyword evidence="11" id="KW-0067">ATP-binding</keyword>
<evidence type="ECO:0000256" key="4">
    <source>
        <dbReference type="ARBA" id="ARBA00022475"/>
    </source>
</evidence>
<evidence type="ECO:0000259" key="24">
    <source>
        <dbReference type="PROSITE" id="PS50113"/>
    </source>
</evidence>
<dbReference type="PANTHER" id="PTHR45339">
    <property type="entry name" value="HYBRID SIGNAL TRANSDUCTION HISTIDINE KINASE J"/>
    <property type="match status" value="1"/>
</dbReference>
<dbReference type="EC" id="2.7.13.3" evidence="3"/>
<dbReference type="SMART" id="SM00387">
    <property type="entry name" value="HATPase_c"/>
    <property type="match status" value="1"/>
</dbReference>
<feature type="transmembrane region" description="Helical" evidence="20">
    <location>
        <begin position="12"/>
        <end position="33"/>
    </location>
</feature>
<keyword evidence="7 20" id="KW-0812">Transmembrane</keyword>
<accession>A0A4Y3HUD7</accession>
<dbReference type="FunFam" id="3.30.565.10:FF:000010">
    <property type="entry name" value="Sensor histidine kinase RcsC"/>
    <property type="match status" value="1"/>
</dbReference>
<evidence type="ECO:0000259" key="22">
    <source>
        <dbReference type="PROSITE" id="PS50110"/>
    </source>
</evidence>
<evidence type="ECO:0000256" key="11">
    <source>
        <dbReference type="ARBA" id="ARBA00022840"/>
    </source>
</evidence>
<dbReference type="GO" id="GO:0016787">
    <property type="term" value="F:hydrolase activity"/>
    <property type="evidence" value="ECO:0007669"/>
    <property type="project" value="UniProtKB-KW"/>
</dbReference>
<dbReference type="InterPro" id="IPR003594">
    <property type="entry name" value="HATPase_dom"/>
</dbReference>
<dbReference type="PROSITE" id="PS50894">
    <property type="entry name" value="HPT"/>
    <property type="match status" value="1"/>
</dbReference>
<dbReference type="CDD" id="cd17546">
    <property type="entry name" value="REC_hyHK_CKI1_RcsC-like"/>
    <property type="match status" value="2"/>
</dbReference>
<evidence type="ECO:0000256" key="3">
    <source>
        <dbReference type="ARBA" id="ARBA00012438"/>
    </source>
</evidence>
<dbReference type="SUPFAM" id="SSF52172">
    <property type="entry name" value="CheY-like"/>
    <property type="match status" value="2"/>
</dbReference>
<feature type="domain" description="PAS" evidence="23">
    <location>
        <begin position="506"/>
        <end position="561"/>
    </location>
</feature>
<dbReference type="InterPro" id="IPR013767">
    <property type="entry name" value="PAS_fold"/>
</dbReference>
<evidence type="ECO:0000259" key="25">
    <source>
        <dbReference type="PROSITE" id="PS50839"/>
    </source>
</evidence>
<comment type="caution">
    <text evidence="27">The sequence shown here is derived from an EMBL/GenBank/DDBJ whole genome shotgun (WGS) entry which is preliminary data.</text>
</comment>
<keyword evidence="4" id="KW-1003">Cell membrane</keyword>
<dbReference type="GO" id="GO:0000155">
    <property type="term" value="F:phosphorelay sensor kinase activity"/>
    <property type="evidence" value="ECO:0007669"/>
    <property type="project" value="InterPro"/>
</dbReference>
<feature type="domain" description="HPt" evidence="26">
    <location>
        <begin position="1215"/>
        <end position="1309"/>
    </location>
</feature>
<evidence type="ECO:0000256" key="15">
    <source>
        <dbReference type="ARBA" id="ARBA00064003"/>
    </source>
</evidence>
<comment type="subcellular location">
    <subcellularLocation>
        <location evidence="2">Cell membrane</location>
        <topology evidence="2">Multi-pass membrane protein</topology>
    </subcellularLocation>
</comment>
<dbReference type="CDD" id="cd16922">
    <property type="entry name" value="HATPase_EvgS-ArcB-TorS-like"/>
    <property type="match status" value="1"/>
</dbReference>
<evidence type="ECO:0000256" key="10">
    <source>
        <dbReference type="ARBA" id="ARBA00022801"/>
    </source>
</evidence>
<dbReference type="PROSITE" id="PS50110">
    <property type="entry name" value="RESPONSE_REGULATORY"/>
    <property type="match status" value="2"/>
</dbReference>
<dbReference type="PROSITE" id="PS50112">
    <property type="entry name" value="PAS"/>
    <property type="match status" value="2"/>
</dbReference>
<dbReference type="Pfam" id="PF13426">
    <property type="entry name" value="PAS_9"/>
    <property type="match status" value="1"/>
</dbReference>
<dbReference type="SUPFAM" id="SSF47384">
    <property type="entry name" value="Homodimeric domain of signal transducing histidine kinase"/>
    <property type="match status" value="1"/>
</dbReference>
<dbReference type="SMART" id="SM01079">
    <property type="entry name" value="CHASE"/>
    <property type="match status" value="1"/>
</dbReference>
<dbReference type="InterPro" id="IPR036641">
    <property type="entry name" value="HPT_dom_sf"/>
</dbReference>
<evidence type="ECO:0000313" key="27">
    <source>
        <dbReference type="EMBL" id="GEA50773.1"/>
    </source>
</evidence>
<feature type="modified residue" description="4-aspartylphosphate" evidence="18">
    <location>
        <position position="1103"/>
    </location>
</feature>
<evidence type="ECO:0000256" key="2">
    <source>
        <dbReference type="ARBA" id="ARBA00004651"/>
    </source>
</evidence>
<proteinExistence type="predicted"/>
<feature type="domain" description="CHASE" evidence="25">
    <location>
        <begin position="72"/>
        <end position="242"/>
    </location>
</feature>
<dbReference type="Gene3D" id="1.20.120.160">
    <property type="entry name" value="HPT domain"/>
    <property type="match status" value="1"/>
</dbReference>
<dbReference type="GO" id="GO:0005524">
    <property type="term" value="F:ATP binding"/>
    <property type="evidence" value="ECO:0007669"/>
    <property type="project" value="UniProtKB-KW"/>
</dbReference>
<dbReference type="SUPFAM" id="SSF47226">
    <property type="entry name" value="Histidine-containing phosphotransfer domain, HPT domain"/>
    <property type="match status" value="1"/>
</dbReference>
<evidence type="ECO:0000256" key="13">
    <source>
        <dbReference type="ARBA" id="ARBA00023012"/>
    </source>
</evidence>
<feature type="domain" description="PAC" evidence="24">
    <location>
        <begin position="455"/>
        <end position="505"/>
    </location>
</feature>
<dbReference type="Gene3D" id="3.30.565.10">
    <property type="entry name" value="Histidine kinase-like ATPase, C-terminal domain"/>
    <property type="match status" value="1"/>
</dbReference>
<feature type="domain" description="Response regulatory" evidence="22">
    <location>
        <begin position="1054"/>
        <end position="1170"/>
    </location>
</feature>
<dbReference type="SMART" id="SM00091">
    <property type="entry name" value="PAS"/>
    <property type="match status" value="2"/>
</dbReference>
<evidence type="ECO:0000259" key="23">
    <source>
        <dbReference type="PROSITE" id="PS50112"/>
    </source>
</evidence>
<evidence type="ECO:0000259" key="21">
    <source>
        <dbReference type="PROSITE" id="PS50109"/>
    </source>
</evidence>
<dbReference type="InterPro" id="IPR003661">
    <property type="entry name" value="HisK_dim/P_dom"/>
</dbReference>
<feature type="domain" description="Response regulatory" evidence="22">
    <location>
        <begin position="906"/>
        <end position="1027"/>
    </location>
</feature>
<keyword evidence="12 20" id="KW-1133">Transmembrane helix</keyword>
<dbReference type="InterPro" id="IPR006189">
    <property type="entry name" value="CHASE_dom"/>
</dbReference>
<dbReference type="CDD" id="cd00082">
    <property type="entry name" value="HisKA"/>
    <property type="match status" value="1"/>
</dbReference>
<dbReference type="OrthoDB" id="9810730at2"/>
<reference evidence="27 28" key="1">
    <citation type="submission" date="2019-06" db="EMBL/GenBank/DDBJ databases">
        <title>Whole genome shotgun sequence of Vibrio inusitatus NBRC 102082.</title>
        <authorList>
            <person name="Hosoyama A."/>
            <person name="Uohara A."/>
            <person name="Ohji S."/>
            <person name="Ichikawa N."/>
        </authorList>
    </citation>
    <scope>NUCLEOTIDE SEQUENCE [LARGE SCALE GENOMIC DNA]</scope>
    <source>
        <strain evidence="27 28">NBRC 102082</strain>
    </source>
</reference>
<evidence type="ECO:0000256" key="5">
    <source>
        <dbReference type="ARBA" id="ARBA00022553"/>
    </source>
</evidence>
<dbReference type="PROSITE" id="PS50113">
    <property type="entry name" value="PAC"/>
    <property type="match status" value="1"/>
</dbReference>
<dbReference type="InterPro" id="IPR004358">
    <property type="entry name" value="Sig_transdc_His_kin-like_C"/>
</dbReference>
<feature type="domain" description="PAS" evidence="23">
    <location>
        <begin position="377"/>
        <end position="433"/>
    </location>
</feature>
<evidence type="ECO:0000313" key="28">
    <source>
        <dbReference type="Proteomes" id="UP000318717"/>
    </source>
</evidence>
<dbReference type="InterPro" id="IPR000014">
    <property type="entry name" value="PAS"/>
</dbReference>
<dbReference type="SUPFAM" id="SSF55785">
    <property type="entry name" value="PYP-like sensor domain (PAS domain)"/>
    <property type="match status" value="2"/>
</dbReference>
<dbReference type="GO" id="GO:0006355">
    <property type="term" value="P:regulation of DNA-templated transcription"/>
    <property type="evidence" value="ECO:0007669"/>
    <property type="project" value="InterPro"/>
</dbReference>
<dbReference type="SMART" id="SM00448">
    <property type="entry name" value="REC"/>
    <property type="match status" value="2"/>
</dbReference>
<dbReference type="InterPro" id="IPR000700">
    <property type="entry name" value="PAS-assoc_C"/>
</dbReference>
<dbReference type="Gene3D" id="3.30.450.20">
    <property type="entry name" value="PAS domain"/>
    <property type="match status" value="2"/>
</dbReference>
<keyword evidence="9" id="KW-0418">Kinase</keyword>
<dbReference type="NCBIfam" id="TIGR00229">
    <property type="entry name" value="sensory_box"/>
    <property type="match status" value="2"/>
</dbReference>
<evidence type="ECO:0000256" key="1">
    <source>
        <dbReference type="ARBA" id="ARBA00000085"/>
    </source>
</evidence>
<dbReference type="Gene3D" id="3.30.450.350">
    <property type="entry name" value="CHASE domain"/>
    <property type="match status" value="1"/>
</dbReference>
<dbReference type="GO" id="GO:0005886">
    <property type="term" value="C:plasma membrane"/>
    <property type="evidence" value="ECO:0007669"/>
    <property type="project" value="UniProtKB-SubCell"/>
</dbReference>
<evidence type="ECO:0000256" key="19">
    <source>
        <dbReference type="SAM" id="Coils"/>
    </source>
</evidence>
<feature type="modified residue" description="4-aspartylphosphate" evidence="18">
    <location>
        <position position="959"/>
    </location>
</feature>
<dbReference type="Pfam" id="PF00989">
    <property type="entry name" value="PAS"/>
    <property type="match status" value="1"/>
</dbReference>
<evidence type="ECO:0000256" key="20">
    <source>
        <dbReference type="SAM" id="Phobius"/>
    </source>
</evidence>
<protein>
    <recommendedName>
        <fullName evidence="16">Sensory/regulatory protein RpfC</fullName>
        <ecNumber evidence="3">2.7.13.3</ecNumber>
    </recommendedName>
</protein>
<dbReference type="InterPro" id="IPR001789">
    <property type="entry name" value="Sig_transdc_resp-reg_receiver"/>
</dbReference>
<dbReference type="PROSITE" id="PS50839">
    <property type="entry name" value="CHASE"/>
    <property type="match status" value="1"/>
</dbReference>
<dbReference type="Pfam" id="PF02518">
    <property type="entry name" value="HATPase_c"/>
    <property type="match status" value="1"/>
</dbReference>
<evidence type="ECO:0000259" key="26">
    <source>
        <dbReference type="PROSITE" id="PS50894"/>
    </source>
</evidence>
<dbReference type="PANTHER" id="PTHR45339:SF1">
    <property type="entry name" value="HYBRID SIGNAL TRANSDUCTION HISTIDINE KINASE J"/>
    <property type="match status" value="1"/>
</dbReference>
<dbReference type="InterPro" id="IPR008207">
    <property type="entry name" value="Sig_transdc_His_kin_Hpt_dom"/>
</dbReference>
<dbReference type="InterPro" id="IPR035965">
    <property type="entry name" value="PAS-like_dom_sf"/>
</dbReference>
<keyword evidence="6" id="KW-0808">Transferase</keyword>
<dbReference type="Gene3D" id="1.10.287.130">
    <property type="match status" value="1"/>
</dbReference>
<keyword evidence="10" id="KW-0378">Hydrolase</keyword>
<dbReference type="CDD" id="cd00130">
    <property type="entry name" value="PAS"/>
    <property type="match status" value="2"/>
</dbReference>
<feature type="coiled-coil region" evidence="19">
    <location>
        <begin position="346"/>
        <end position="373"/>
    </location>
</feature>
<sequence length="1395" mass="155147">MFKNLNNIWPAFVAILFGGAVLVLLFTVAFNNIRLTEEQVFNFQSQRLSAELVKVGNNSDAISTRLQALFHSSEVVEPDEFRIITQNIFDKFHYIKNANYSPRIQHQDKVTFEKEQQFWGYYDYKVFELDNAGNKVTNAIREEYLPILFVEPLSPGSSKLLGFDLISNVRFAETIREAVITGEPYAVALKERADSSISNFRLLIAVYEGKEVPQSTETKIDSYNGIASVDIDAGLFFEGFKLPSGLAFHLSVVNALGIEQPLAMVHDEAPANDGYLLFNFENVHEVKIGNRIFLLRVSKIVNSSSVDLGVLWMVIAVGSLLMLILFSLTRSKINLKKELVLRLETEHQLEMHKEELEDRVDERTRQLTERELRLRESDEIFQKLTSSSLIAIIIIDNDGNVIFWNNAAETIFGWNSQEAIGKNLHTLVVPENQRAEYFHAFPHFQKTGEGKKIGKTVEMEAKRKNGTKLYVEVSLSSVQLKGSWSSIGLVSDISNRKKAENALLKSETQLRSVFENSPGGIIHLDGSGKIINANDQALEMVGVEREDVIGVNAIERVKNEELNDCIVKALKGDRSVFENYYTSEQGGKTSYLRAVFNPVNLDGANLEVIGSLEDISQIEQNKKLLEDKLEELTQARKTMLNMMKDLDSARASAESATQAKSDFLANMSHEIRTPMNAIIGLSYLTLKTDLSSKQKDYINKIGQSAKSLLGVINDILDFSKIEAGKLDLEQKEFYLDTVIEELSNLLVVQNDGKDVELLFHVDKNVPTQLIGDPLRLGQILLNLSSNAIKFTPKGDIVISMEPIEVKRRTVLIQFSVKDTGIGISAEQQRSLFKSFSQADSSTTRKFGGTGLGLAISKDLVGMMGGQISVSSKLGEGSKFTFTAKFGLKDIPRREPAVLHHDFCRLNVLVVDDNEMSRDILGECLETMGCSVTKASSGQEALELLENSSLDRKFELVLMDWKMPELDGLETSRLIKQNKNIATVPTIIMVSAYDQEDILDQAKQLGIADFLSKPVNQSTLFNCVAQVLDETGDKGMRTNIQQEVSADSPSFVEAKILLAEDNEINQQVAVGLLNDMGIDVIVANNGKEAVQQASTEDFDLIFMDIQMPEMDGFEATKQIKLIDKCQSWPIIAMTAHAMAGDREKSLEAGMIDHINKPIDPAILVKVLITHLSHKLSSSSKKQQNSLNELTETNNSVDFSCLVGIKFEEGLTRVSGNEPVYVEFLQKFAKEQKGVVDEISDAIETGNSESSIRLAHTLCGVSATLGAQDVAAVAKAIERVLSDDKQAGNPRELLVQLSERLDEVVSSIDLLATPTTIPDSSRDNLNTRQAVLNMYLSLQQDFSEVRDSKLDFINELTGCDVDTELSMFNSAVDEFDSDMAIEAVKQIALRMNISLEE</sequence>
<dbReference type="SMART" id="SM00073">
    <property type="entry name" value="HPT"/>
    <property type="match status" value="1"/>
</dbReference>
<dbReference type="FunFam" id="1.10.287.130:FF:000002">
    <property type="entry name" value="Two-component osmosensing histidine kinase"/>
    <property type="match status" value="1"/>
</dbReference>
<dbReference type="InterPro" id="IPR011006">
    <property type="entry name" value="CheY-like_superfamily"/>
</dbReference>
<feature type="modified residue" description="Phosphohistidine" evidence="17">
    <location>
        <position position="1254"/>
    </location>
</feature>
<dbReference type="SMART" id="SM00388">
    <property type="entry name" value="HisKA"/>
    <property type="match status" value="1"/>
</dbReference>
<dbReference type="Pfam" id="PF03924">
    <property type="entry name" value="CHASE"/>
    <property type="match status" value="1"/>
</dbReference>
<keyword evidence="28" id="KW-1185">Reference proteome</keyword>
<evidence type="ECO:0000256" key="12">
    <source>
        <dbReference type="ARBA" id="ARBA00022989"/>
    </source>
</evidence>
<evidence type="ECO:0000256" key="9">
    <source>
        <dbReference type="ARBA" id="ARBA00022777"/>
    </source>
</evidence>
<keyword evidence="13" id="KW-0902">Two-component regulatory system</keyword>
<keyword evidence="19" id="KW-0175">Coiled coil</keyword>
<evidence type="ECO:0000256" key="16">
    <source>
        <dbReference type="ARBA" id="ARBA00068150"/>
    </source>
</evidence>
<evidence type="ECO:0000256" key="17">
    <source>
        <dbReference type="PROSITE-ProRule" id="PRU00110"/>
    </source>
</evidence>
<keyword evidence="5 18" id="KW-0597">Phosphoprotein</keyword>
<evidence type="ECO:0000256" key="18">
    <source>
        <dbReference type="PROSITE-ProRule" id="PRU00169"/>
    </source>
</evidence>
<dbReference type="Gene3D" id="3.40.50.2300">
    <property type="match status" value="2"/>
</dbReference>
<dbReference type="Proteomes" id="UP000318717">
    <property type="component" value="Unassembled WGS sequence"/>
</dbReference>
<evidence type="ECO:0000256" key="8">
    <source>
        <dbReference type="ARBA" id="ARBA00022741"/>
    </source>
</evidence>
<keyword evidence="8" id="KW-0547">Nucleotide-binding</keyword>
<dbReference type="Pfam" id="PF01627">
    <property type="entry name" value="Hpt"/>
    <property type="match status" value="1"/>
</dbReference>
<dbReference type="Pfam" id="PF00072">
    <property type="entry name" value="Response_reg"/>
    <property type="match status" value="2"/>
</dbReference>
<name>A0A4Y3HUD7_9VIBR</name>
<dbReference type="SUPFAM" id="SSF55874">
    <property type="entry name" value="ATPase domain of HSP90 chaperone/DNA topoisomerase II/histidine kinase"/>
    <property type="match status" value="1"/>
</dbReference>